<reference evidence="1" key="1">
    <citation type="submission" date="2022-04" db="EMBL/GenBank/DDBJ databases">
        <title>Diverse halophilic archaea isolated from saline environments.</title>
        <authorList>
            <person name="Cui H.-L."/>
        </authorList>
    </citation>
    <scope>NUCLEOTIDE SEQUENCE</scope>
    <source>
        <strain evidence="1">XZYJT40</strain>
    </source>
</reference>
<sequence length="81" mass="8742">MSEPITEADQGKQVVAADGESIGTVMKVDAGVVHVNLDSDLSESVKRRFDWGDAEDYTLQETEVESVTDDEVVVRSEAGAK</sequence>
<keyword evidence="2" id="KW-1185">Reference proteome</keyword>
<name>A0A8U0IIK8_9EURY</name>
<evidence type="ECO:0000313" key="2">
    <source>
        <dbReference type="Proteomes" id="UP000830434"/>
    </source>
</evidence>
<dbReference type="EMBL" id="CP096658">
    <property type="protein sequence ID" value="UPW00114.1"/>
    <property type="molecule type" value="Genomic_DNA"/>
</dbReference>
<dbReference type="AlphaFoldDB" id="A0A8U0IIK8"/>
<dbReference type="Proteomes" id="UP000830434">
    <property type="component" value="Chromosome"/>
</dbReference>
<organism evidence="1 2">
    <name type="scientific">Halorussus gelatinilyticus</name>
    <dbReference type="NCBI Taxonomy" id="2937524"/>
    <lineage>
        <taxon>Archaea</taxon>
        <taxon>Methanobacteriati</taxon>
        <taxon>Methanobacteriota</taxon>
        <taxon>Stenosarchaea group</taxon>
        <taxon>Halobacteria</taxon>
        <taxon>Halobacteriales</taxon>
        <taxon>Haladaptataceae</taxon>
        <taxon>Halorussus</taxon>
    </lineage>
</organism>
<proteinExistence type="predicted"/>
<evidence type="ECO:0000313" key="1">
    <source>
        <dbReference type="EMBL" id="UPW00114.1"/>
    </source>
</evidence>
<dbReference type="GeneID" id="72191502"/>
<dbReference type="RefSeq" id="WP_248654529.1">
    <property type="nucleotide sequence ID" value="NZ_CP096658.1"/>
</dbReference>
<accession>A0A8U0IIK8</accession>
<protein>
    <submittedName>
        <fullName evidence="1">PRC-barrel domain containing protein</fullName>
    </submittedName>
</protein>
<gene>
    <name evidence="1" type="ORF">M0R88_16565</name>
</gene>
<dbReference type="KEGG" id="haxz:M0R88_16565"/>